<evidence type="ECO:0000313" key="1">
    <source>
        <dbReference type="EMBL" id="MCK0084837.1"/>
    </source>
</evidence>
<dbReference type="PANTHER" id="PTHR13812">
    <property type="entry name" value="KETIMINE REDUCTASE MU-CRYSTALLIN"/>
    <property type="match status" value="1"/>
</dbReference>
<name>A0AAW5F1E5_CLOSY</name>
<gene>
    <name evidence="1" type="ORF">K5I21_02875</name>
</gene>
<dbReference type="Proteomes" id="UP001203136">
    <property type="component" value="Unassembled WGS sequence"/>
</dbReference>
<comment type="caution">
    <text evidence="1">The sequence shown here is derived from an EMBL/GenBank/DDBJ whole genome shotgun (WGS) entry which is preliminary data.</text>
</comment>
<dbReference type="PANTHER" id="PTHR13812:SF19">
    <property type="entry name" value="KETIMINE REDUCTASE MU-CRYSTALLIN"/>
    <property type="match status" value="1"/>
</dbReference>
<sequence length="373" mass="41627">MSSTKIDFLYLNEEEMVKAGVTDMHRCVEVMGEVFDLMGRGDYVMGGKNHNSHGIMISFPDEPEFPNMPKNGPDRRFMAMTAYLGGRFNIAGEKWYGSNRDNVEKGIPRSILMVMLNNADTGAPEALMSANLISAVRTGAIPGVGAKYLARPESRVCALIGAGVISRTCFMSLIDVCTKLDTVKIYDIYPAASEKLAAYIRQNYPQIHTIELAGSVEEAVREADVVNVATSGKVYPRIEEEWLKPGVYVSLPAGIDLDPDFVLNRARRVVDNWKMYEAWSDELKYPYHPIMGLIGTYYLDWLAEGRMTEDMIENLGDIAAGKIAGRKNDEEKILFGMGGMPVYDVAWGHTVYHQAKEMGLGTTLNLWDKPYLY</sequence>
<dbReference type="Gene3D" id="3.30.1780.10">
    <property type="entry name" value="ornithine cyclodeaminase, domain 1"/>
    <property type="match status" value="1"/>
</dbReference>
<dbReference type="NCBIfam" id="NF004848">
    <property type="entry name" value="PRK06199.1"/>
    <property type="match status" value="1"/>
</dbReference>
<dbReference type="AlphaFoldDB" id="A0AAW5F1E5"/>
<reference evidence="1" key="1">
    <citation type="journal article" date="2022" name="Cell Host Microbe">
        <title>Colonization of the live biotherapeutic product VE303 and modulation of the microbiota and metabolites in healthy volunteers.</title>
        <authorList>
            <person name="Dsouza M."/>
            <person name="Menon R."/>
            <person name="Crossette E."/>
            <person name="Bhattarai S.K."/>
            <person name="Schneider J."/>
            <person name="Kim Y.G."/>
            <person name="Reddy S."/>
            <person name="Caballero S."/>
            <person name="Felix C."/>
            <person name="Cornacchione L."/>
            <person name="Hendrickson J."/>
            <person name="Watson A.R."/>
            <person name="Minot S.S."/>
            <person name="Greenfield N."/>
            <person name="Schopf L."/>
            <person name="Szabady R."/>
            <person name="Patarroyo J."/>
            <person name="Smith W."/>
            <person name="Harrison P."/>
            <person name="Kuijper E.J."/>
            <person name="Kelly C.P."/>
            <person name="Olle B."/>
            <person name="Bobilev D."/>
            <person name="Silber J.L."/>
            <person name="Bucci V."/>
            <person name="Roberts B."/>
            <person name="Faith J."/>
            <person name="Norman J.M."/>
        </authorList>
    </citation>
    <scope>NUCLEOTIDE SEQUENCE</scope>
    <source>
        <strain evidence="1">VE303-04</strain>
    </source>
</reference>
<protein>
    <submittedName>
        <fullName evidence="1">Tyramine oxidase subunit B</fullName>
    </submittedName>
</protein>
<dbReference type="Pfam" id="PF02423">
    <property type="entry name" value="OCD_Mu_crystall"/>
    <property type="match status" value="1"/>
</dbReference>
<accession>A0AAW5F1E5</accession>
<dbReference type="InterPro" id="IPR003462">
    <property type="entry name" value="ODC_Mu_crystall"/>
</dbReference>
<dbReference type="EMBL" id="JAINVB010000001">
    <property type="protein sequence ID" value="MCK0084837.1"/>
    <property type="molecule type" value="Genomic_DNA"/>
</dbReference>
<dbReference type="SUPFAM" id="SSF51735">
    <property type="entry name" value="NAD(P)-binding Rossmann-fold domains"/>
    <property type="match status" value="1"/>
</dbReference>
<dbReference type="GO" id="GO:0005737">
    <property type="term" value="C:cytoplasm"/>
    <property type="evidence" value="ECO:0007669"/>
    <property type="project" value="TreeGrafter"/>
</dbReference>
<dbReference type="InterPro" id="IPR023401">
    <property type="entry name" value="ODC_N"/>
</dbReference>
<dbReference type="PIRSF" id="PIRSF001439">
    <property type="entry name" value="CryM"/>
    <property type="match status" value="1"/>
</dbReference>
<dbReference type="Gene3D" id="3.40.50.720">
    <property type="entry name" value="NAD(P)-binding Rossmann-like Domain"/>
    <property type="match status" value="1"/>
</dbReference>
<proteinExistence type="predicted"/>
<dbReference type="InterPro" id="IPR036291">
    <property type="entry name" value="NAD(P)-bd_dom_sf"/>
</dbReference>
<dbReference type="RefSeq" id="WP_003509534.1">
    <property type="nucleotide sequence ID" value="NZ_CABHNX010000225.1"/>
</dbReference>
<organism evidence="1 2">
    <name type="scientific">Clostridium symbiosum</name>
    <name type="common">Bacteroides symbiosus</name>
    <dbReference type="NCBI Taxonomy" id="1512"/>
    <lineage>
        <taxon>Bacteria</taxon>
        <taxon>Bacillati</taxon>
        <taxon>Bacillota</taxon>
        <taxon>Clostridia</taxon>
        <taxon>Lachnospirales</taxon>
        <taxon>Lachnospiraceae</taxon>
        <taxon>Otoolea</taxon>
    </lineage>
</organism>
<evidence type="ECO:0000313" key="2">
    <source>
        <dbReference type="Proteomes" id="UP001203136"/>
    </source>
</evidence>